<proteinExistence type="predicted"/>
<evidence type="ECO:0000313" key="2">
    <source>
        <dbReference type="Proteomes" id="UP000006671"/>
    </source>
</evidence>
<dbReference type="VEuPathDB" id="AmoebaDB:NAEGRDRAFT_62206"/>
<dbReference type="Proteomes" id="UP000006671">
    <property type="component" value="Unassembled WGS sequence"/>
</dbReference>
<keyword evidence="2" id="KW-1185">Reference proteome</keyword>
<reference evidence="1 2" key="1">
    <citation type="journal article" date="2010" name="Cell">
        <title>The genome of Naegleria gruberi illuminates early eukaryotic versatility.</title>
        <authorList>
            <person name="Fritz-Laylin L.K."/>
            <person name="Prochnik S.E."/>
            <person name="Ginger M.L."/>
            <person name="Dacks J.B."/>
            <person name="Carpenter M.L."/>
            <person name="Field M.C."/>
            <person name="Kuo A."/>
            <person name="Paredez A."/>
            <person name="Chapman J."/>
            <person name="Pham J."/>
            <person name="Shu S."/>
            <person name="Neupane R."/>
            <person name="Cipriano M."/>
            <person name="Mancuso J."/>
            <person name="Tu H."/>
            <person name="Salamov A."/>
            <person name="Lindquist E."/>
            <person name="Shapiro H."/>
            <person name="Lucas S."/>
            <person name="Grigoriev I.V."/>
            <person name="Cande W.Z."/>
            <person name="Fulton C."/>
            <person name="Rokhsar D.S."/>
            <person name="Dawson S.C."/>
        </authorList>
    </citation>
    <scope>NUCLEOTIDE SEQUENCE [LARGE SCALE GENOMIC DNA]</scope>
    <source>
        <strain evidence="1 2">NEG-M</strain>
    </source>
</reference>
<dbReference type="Gene3D" id="3.40.50.300">
    <property type="entry name" value="P-loop containing nucleotide triphosphate hydrolases"/>
    <property type="match status" value="1"/>
</dbReference>
<dbReference type="KEGG" id="ngr:NAEGRDRAFT_62206"/>
<dbReference type="InParanoid" id="D2V087"/>
<name>D2V087_NAEGR</name>
<sequence length="169" mass="19204">MERPKTLLQLIIKSQQKQISDGSEEDMKKCVDQYGEANSTLLKENPTKNLKFEDWPNFKQELLNATTIPSSGVKFGHPAFGKNFRSCELPLNGDKFAKQELPYFSQFHYKMEKDDELFKKLEEKHRSSIMFLGPSGCGKTTIRLLSKNPGMILTCTSHAESSSGLTTEY</sequence>
<gene>
    <name evidence="1" type="ORF">NAEGRDRAFT_62206</name>
</gene>
<dbReference type="SUPFAM" id="SSF52540">
    <property type="entry name" value="P-loop containing nucleoside triphosphate hydrolases"/>
    <property type="match status" value="1"/>
</dbReference>
<dbReference type="OrthoDB" id="10652012at2759"/>
<protein>
    <submittedName>
        <fullName evidence="1">Predicted protein</fullName>
    </submittedName>
</protein>
<evidence type="ECO:0000313" key="1">
    <source>
        <dbReference type="EMBL" id="EFC49483.1"/>
    </source>
</evidence>
<dbReference type="AlphaFoldDB" id="D2V087"/>
<dbReference type="RefSeq" id="XP_002682227.1">
    <property type="nucleotide sequence ID" value="XM_002682181.1"/>
</dbReference>
<organism evidence="2">
    <name type="scientific">Naegleria gruberi</name>
    <name type="common">Amoeba</name>
    <dbReference type="NCBI Taxonomy" id="5762"/>
    <lineage>
        <taxon>Eukaryota</taxon>
        <taxon>Discoba</taxon>
        <taxon>Heterolobosea</taxon>
        <taxon>Tetramitia</taxon>
        <taxon>Eutetramitia</taxon>
        <taxon>Vahlkampfiidae</taxon>
        <taxon>Naegleria</taxon>
    </lineage>
</organism>
<dbReference type="GeneID" id="8852541"/>
<dbReference type="InterPro" id="IPR027417">
    <property type="entry name" value="P-loop_NTPase"/>
</dbReference>
<accession>D2V087</accession>
<dbReference type="EMBL" id="GG738847">
    <property type="protein sequence ID" value="EFC49483.1"/>
    <property type="molecule type" value="Genomic_DNA"/>
</dbReference>